<sequence>MSLQTSQPSSKSHQTKQTQEEEEEENKVDKNNSKKSAAPYREDIYNLIIPHNLTISASLHHLHSYKPFNLYPSVVIPHNLTISPYYSPSTFL</sequence>
<evidence type="ECO:0000256" key="1">
    <source>
        <dbReference type="SAM" id="MobiDB-lite"/>
    </source>
</evidence>
<dbReference type="EMBL" id="VSRR010004047">
    <property type="protein sequence ID" value="MPC38366.1"/>
    <property type="molecule type" value="Genomic_DNA"/>
</dbReference>
<name>A0A5B7EZ16_PORTR</name>
<proteinExistence type="predicted"/>
<dbReference type="Proteomes" id="UP000324222">
    <property type="component" value="Unassembled WGS sequence"/>
</dbReference>
<feature type="region of interest" description="Disordered" evidence="1">
    <location>
        <begin position="1"/>
        <end position="37"/>
    </location>
</feature>
<keyword evidence="3" id="KW-1185">Reference proteome</keyword>
<protein>
    <submittedName>
        <fullName evidence="2">Uncharacterized protein</fullName>
    </submittedName>
</protein>
<evidence type="ECO:0000313" key="3">
    <source>
        <dbReference type="Proteomes" id="UP000324222"/>
    </source>
</evidence>
<feature type="compositionally biased region" description="Polar residues" evidence="1">
    <location>
        <begin position="1"/>
        <end position="10"/>
    </location>
</feature>
<evidence type="ECO:0000313" key="2">
    <source>
        <dbReference type="EMBL" id="MPC38366.1"/>
    </source>
</evidence>
<organism evidence="2 3">
    <name type="scientific">Portunus trituberculatus</name>
    <name type="common">Swimming crab</name>
    <name type="synonym">Neptunus trituberculatus</name>
    <dbReference type="NCBI Taxonomy" id="210409"/>
    <lineage>
        <taxon>Eukaryota</taxon>
        <taxon>Metazoa</taxon>
        <taxon>Ecdysozoa</taxon>
        <taxon>Arthropoda</taxon>
        <taxon>Crustacea</taxon>
        <taxon>Multicrustacea</taxon>
        <taxon>Malacostraca</taxon>
        <taxon>Eumalacostraca</taxon>
        <taxon>Eucarida</taxon>
        <taxon>Decapoda</taxon>
        <taxon>Pleocyemata</taxon>
        <taxon>Brachyura</taxon>
        <taxon>Eubrachyura</taxon>
        <taxon>Portunoidea</taxon>
        <taxon>Portunidae</taxon>
        <taxon>Portuninae</taxon>
        <taxon>Portunus</taxon>
    </lineage>
</organism>
<gene>
    <name evidence="2" type="ORF">E2C01_031872</name>
</gene>
<dbReference type="AlphaFoldDB" id="A0A5B7EZ16"/>
<comment type="caution">
    <text evidence="2">The sequence shown here is derived from an EMBL/GenBank/DDBJ whole genome shotgun (WGS) entry which is preliminary data.</text>
</comment>
<accession>A0A5B7EZ16</accession>
<reference evidence="2 3" key="1">
    <citation type="submission" date="2019-05" db="EMBL/GenBank/DDBJ databases">
        <title>Another draft genome of Portunus trituberculatus and its Hox gene families provides insights of decapod evolution.</title>
        <authorList>
            <person name="Jeong J.-H."/>
            <person name="Song I."/>
            <person name="Kim S."/>
            <person name="Choi T."/>
            <person name="Kim D."/>
            <person name="Ryu S."/>
            <person name="Kim W."/>
        </authorList>
    </citation>
    <scope>NUCLEOTIDE SEQUENCE [LARGE SCALE GENOMIC DNA]</scope>
    <source>
        <tissue evidence="2">Muscle</tissue>
    </source>
</reference>